<dbReference type="Pfam" id="PF13289">
    <property type="entry name" value="SIR2_2"/>
    <property type="match status" value="1"/>
</dbReference>
<evidence type="ECO:0000313" key="2">
    <source>
        <dbReference type="Proteomes" id="UP001158500"/>
    </source>
</evidence>
<reference evidence="1" key="1">
    <citation type="submission" date="2022-09" db="EMBL/GenBank/DDBJ databases">
        <title>Intensive care unit water sources are persistently colonized with multi-drug resistant bacteria and are the site of extensive horizontal gene transfer of antibiotic resistance genes.</title>
        <authorList>
            <person name="Diorio-Toth L."/>
        </authorList>
    </citation>
    <scope>NUCLEOTIDE SEQUENCE</scope>
    <source>
        <strain evidence="1">GD03947</strain>
    </source>
</reference>
<gene>
    <name evidence="1" type="ORF">N5C32_18040</name>
</gene>
<dbReference type="Proteomes" id="UP001158500">
    <property type="component" value="Unassembled WGS sequence"/>
</dbReference>
<organism evidence="1 2">
    <name type="scientific">Stutzerimonas stutzeri</name>
    <name type="common">Pseudomonas stutzeri</name>
    <dbReference type="NCBI Taxonomy" id="316"/>
    <lineage>
        <taxon>Bacteria</taxon>
        <taxon>Pseudomonadati</taxon>
        <taxon>Pseudomonadota</taxon>
        <taxon>Gammaproteobacteria</taxon>
        <taxon>Pseudomonadales</taxon>
        <taxon>Pseudomonadaceae</taxon>
        <taxon>Stutzerimonas</taxon>
    </lineage>
</organism>
<evidence type="ECO:0000313" key="1">
    <source>
        <dbReference type="EMBL" id="MDH1237934.1"/>
    </source>
</evidence>
<comment type="caution">
    <text evidence="1">The sequence shown here is derived from an EMBL/GenBank/DDBJ whole genome shotgun (WGS) entry which is preliminary data.</text>
</comment>
<dbReference type="RefSeq" id="WP_234492730.1">
    <property type="nucleotide sequence ID" value="NZ_JAKCMO010000015.1"/>
</dbReference>
<dbReference type="Gene3D" id="3.40.50.1220">
    <property type="entry name" value="TPP-binding domain"/>
    <property type="match status" value="1"/>
</dbReference>
<name>A0AA42PF31_STUST</name>
<dbReference type="InterPro" id="IPR029035">
    <property type="entry name" value="DHS-like_NAD/FAD-binding_dom"/>
</dbReference>
<proteinExistence type="predicted"/>
<dbReference type="SUPFAM" id="SSF52467">
    <property type="entry name" value="DHS-like NAD/FAD-binding domain"/>
    <property type="match status" value="1"/>
</dbReference>
<protein>
    <submittedName>
        <fullName evidence="1">SIR2 family protein</fullName>
    </submittedName>
</protein>
<accession>A0AA42PF31</accession>
<sequence>MMVNKNRKLRALVVVGAGASVEYGIPATTQLGALIEVGVAADRYCAKVGGVDVYRDVKTALEGYYDGNSSEAHFERIYHVMRELHALHRTPRAVPKFSPVMLPFLNKQKNYSQESLQAACQTMLAVIYKEASTICDNPKKPLKSLESFFSQLEEHFLPRVYTTNYDDFIGQATDDRYFTGFTRSRGTHALFDPHSYWSHWDDPALFHVHGSVHMGFPLPQDGCEIGELAWYPSRAEALKRSGFNGSSLGRMDGTGIERSAIITGLDKLGRLQQMPYGLYYAGLSRDAMEADVVFILGSGLADLHLNTWLREARRHKQRLPLLYVGYWPGDTTELFSRFHFDYEDQEIALFHDLRIDLANVPESHFKEASGWTIDAHKTAAVWADGFQAFLSHPDALAGAMKEIGV</sequence>
<dbReference type="AlphaFoldDB" id="A0AA42PF31"/>
<dbReference type="EMBL" id="JAOCAE010000014">
    <property type="protein sequence ID" value="MDH1237934.1"/>
    <property type="molecule type" value="Genomic_DNA"/>
</dbReference>